<proteinExistence type="predicted"/>
<feature type="transmembrane region" description="Helical" evidence="2">
    <location>
        <begin position="213"/>
        <end position="236"/>
    </location>
</feature>
<evidence type="ECO:0000313" key="3">
    <source>
        <dbReference type="EMBL" id="KAJ3079924.1"/>
    </source>
</evidence>
<comment type="caution">
    <text evidence="3">The sequence shown here is derived from an EMBL/GenBank/DDBJ whole genome shotgun (WGS) entry which is preliminary data.</text>
</comment>
<feature type="compositionally biased region" description="Low complexity" evidence="1">
    <location>
        <begin position="188"/>
        <end position="207"/>
    </location>
</feature>
<reference evidence="3" key="1">
    <citation type="submission" date="2020-05" db="EMBL/GenBank/DDBJ databases">
        <title>Phylogenomic resolution of chytrid fungi.</title>
        <authorList>
            <person name="Stajich J.E."/>
            <person name="Amses K."/>
            <person name="Simmons R."/>
            <person name="Seto K."/>
            <person name="Myers J."/>
            <person name="Bonds A."/>
            <person name="Quandt C.A."/>
            <person name="Barry K."/>
            <person name="Liu P."/>
            <person name="Grigoriev I."/>
            <person name="Longcore J.E."/>
            <person name="James T.Y."/>
        </authorList>
    </citation>
    <scope>NUCLEOTIDE SEQUENCE</scope>
    <source>
        <strain evidence="3">JEL0513</strain>
    </source>
</reference>
<sequence>MALNQVTVYYEDTDCTTQIPVIVDATSTASCSPSDCLNNPSIYAGHLYQVFCATVTDSDDSFVRDLFQGSFYGRTTLYSNSSCSQVTEIVYRRMDFCYTLNGNSEYNSEINAYNSTTNSTGIKDWTSTNCTPASAPEGAPNWDHLNNSCSLSSRTVQIFNIPSPSPESSTSSVRTIISTVGGTGTVGGVPSTSSSNVTTTAGPVGGNSSNSNIAIIAGSVCGVVVVIVLFVVGITYRKRIFSDRRPTDTFNNPADSLQNQTSTATVGTDSSGSPPMYPGNNPDQNFGHNGNSMEAARKSALFDGIDNGDVPQKPSFFDPLESKTAKWTTEVVAEWLVLQSGNKELRQHVIGE</sequence>
<keyword evidence="2" id="KW-0472">Membrane</keyword>
<keyword evidence="2" id="KW-1133">Transmembrane helix</keyword>
<evidence type="ECO:0000256" key="2">
    <source>
        <dbReference type="SAM" id="Phobius"/>
    </source>
</evidence>
<feature type="region of interest" description="Disordered" evidence="1">
    <location>
        <begin position="244"/>
        <end position="291"/>
    </location>
</feature>
<accession>A0AAD5X9E6</accession>
<feature type="compositionally biased region" description="Polar residues" evidence="1">
    <location>
        <begin position="281"/>
        <end position="291"/>
    </location>
</feature>
<feature type="region of interest" description="Disordered" evidence="1">
    <location>
        <begin position="184"/>
        <end position="207"/>
    </location>
</feature>
<gene>
    <name evidence="3" type="ORF">HK100_010283</name>
</gene>
<protein>
    <submittedName>
        <fullName evidence="3">Uncharacterized protein</fullName>
    </submittedName>
</protein>
<keyword evidence="2" id="KW-0812">Transmembrane</keyword>
<evidence type="ECO:0000256" key="1">
    <source>
        <dbReference type="SAM" id="MobiDB-lite"/>
    </source>
</evidence>
<dbReference type="Proteomes" id="UP001211907">
    <property type="component" value="Unassembled WGS sequence"/>
</dbReference>
<feature type="compositionally biased region" description="Polar residues" evidence="1">
    <location>
        <begin position="248"/>
        <end position="273"/>
    </location>
</feature>
<name>A0AAD5X9E6_9FUNG</name>
<dbReference type="AlphaFoldDB" id="A0AAD5X9E6"/>
<keyword evidence="4" id="KW-1185">Reference proteome</keyword>
<organism evidence="3 4">
    <name type="scientific">Physocladia obscura</name>
    <dbReference type="NCBI Taxonomy" id="109957"/>
    <lineage>
        <taxon>Eukaryota</taxon>
        <taxon>Fungi</taxon>
        <taxon>Fungi incertae sedis</taxon>
        <taxon>Chytridiomycota</taxon>
        <taxon>Chytridiomycota incertae sedis</taxon>
        <taxon>Chytridiomycetes</taxon>
        <taxon>Chytridiales</taxon>
        <taxon>Chytriomycetaceae</taxon>
        <taxon>Physocladia</taxon>
    </lineage>
</organism>
<evidence type="ECO:0000313" key="4">
    <source>
        <dbReference type="Proteomes" id="UP001211907"/>
    </source>
</evidence>
<dbReference type="EMBL" id="JADGJH010005616">
    <property type="protein sequence ID" value="KAJ3079924.1"/>
    <property type="molecule type" value="Genomic_DNA"/>
</dbReference>